<dbReference type="Proteomes" id="UP000198346">
    <property type="component" value="Unassembled WGS sequence"/>
</dbReference>
<dbReference type="AlphaFoldDB" id="A0A239PY64"/>
<evidence type="ECO:0000313" key="4">
    <source>
        <dbReference type="Proteomes" id="UP000198346"/>
    </source>
</evidence>
<dbReference type="EMBL" id="FZQA01000007">
    <property type="protein sequence ID" value="SNT75110.1"/>
    <property type="molecule type" value="Genomic_DNA"/>
</dbReference>
<dbReference type="SMART" id="SM00903">
    <property type="entry name" value="Flavin_Reduct"/>
    <property type="match status" value="1"/>
</dbReference>
<gene>
    <name evidence="3" type="ORF">SAMN06297382_2552</name>
</gene>
<dbReference type="InterPro" id="IPR012349">
    <property type="entry name" value="Split_barrel_FMN-bd"/>
</dbReference>
<dbReference type="InterPro" id="IPR002563">
    <property type="entry name" value="Flavin_Rdtase-like_dom"/>
</dbReference>
<evidence type="ECO:0000313" key="3">
    <source>
        <dbReference type="EMBL" id="SNT75110.1"/>
    </source>
</evidence>
<keyword evidence="1" id="KW-0560">Oxidoreductase</keyword>
<dbReference type="OrthoDB" id="9792858at2"/>
<feature type="domain" description="Flavin reductase like" evidence="2">
    <location>
        <begin position="12"/>
        <end position="155"/>
    </location>
</feature>
<dbReference type="PANTHER" id="PTHR30466:SF1">
    <property type="entry name" value="FMN REDUCTASE (NADH) RUTF"/>
    <property type="match status" value="1"/>
</dbReference>
<reference evidence="3 4" key="1">
    <citation type="submission" date="2017-07" db="EMBL/GenBank/DDBJ databases">
        <authorList>
            <person name="Sun Z.S."/>
            <person name="Albrecht U."/>
            <person name="Echele G."/>
            <person name="Lee C.C."/>
        </authorList>
    </citation>
    <scope>NUCLEOTIDE SEQUENCE [LARGE SCALE GENOMIC DNA]</scope>
    <source>
        <strain evidence="3 4">CGMCC 1.12710</strain>
    </source>
</reference>
<accession>A0A239PY64</accession>
<dbReference type="RefSeq" id="WP_159462500.1">
    <property type="nucleotide sequence ID" value="NZ_FZQA01000007.1"/>
</dbReference>
<dbReference type="PANTHER" id="PTHR30466">
    <property type="entry name" value="FLAVIN REDUCTASE"/>
    <property type="match status" value="1"/>
</dbReference>
<keyword evidence="4" id="KW-1185">Reference proteome</keyword>
<protein>
    <submittedName>
        <fullName evidence="3">NADH-FMN oxidoreductase RutF, flavin reductase (DIM6/NTAB) family</fullName>
    </submittedName>
</protein>
<organism evidence="3 4">
    <name type="scientific">Amphiplicatus metriothermophilus</name>
    <dbReference type="NCBI Taxonomy" id="1519374"/>
    <lineage>
        <taxon>Bacteria</taxon>
        <taxon>Pseudomonadati</taxon>
        <taxon>Pseudomonadota</taxon>
        <taxon>Alphaproteobacteria</taxon>
        <taxon>Parvularculales</taxon>
        <taxon>Parvularculaceae</taxon>
        <taxon>Amphiplicatus</taxon>
    </lineage>
</organism>
<dbReference type="SUPFAM" id="SSF50475">
    <property type="entry name" value="FMN-binding split barrel"/>
    <property type="match status" value="1"/>
</dbReference>
<evidence type="ECO:0000256" key="1">
    <source>
        <dbReference type="ARBA" id="ARBA00023002"/>
    </source>
</evidence>
<name>A0A239PY64_9PROT</name>
<dbReference type="GO" id="GO:0010181">
    <property type="term" value="F:FMN binding"/>
    <property type="evidence" value="ECO:0007669"/>
    <property type="project" value="InterPro"/>
</dbReference>
<dbReference type="Gene3D" id="2.30.110.10">
    <property type="entry name" value="Electron Transport, Fmn-binding Protein, Chain A"/>
    <property type="match status" value="1"/>
</dbReference>
<proteinExistence type="predicted"/>
<dbReference type="InterPro" id="IPR050268">
    <property type="entry name" value="NADH-dep_flavin_reductase"/>
</dbReference>
<dbReference type="Pfam" id="PF01613">
    <property type="entry name" value="Flavin_Reduct"/>
    <property type="match status" value="1"/>
</dbReference>
<dbReference type="GO" id="GO:0042602">
    <property type="term" value="F:riboflavin reductase (NADPH) activity"/>
    <property type="evidence" value="ECO:0007669"/>
    <property type="project" value="TreeGrafter"/>
</dbReference>
<sequence length="161" mass="17793">MSDPYKPLKDAFSRFATGVALAGCVGPDGKPVAITVNSFASVSLAPPLVLWCIERRTSSFPAFMRADSYSINVLRADQQHLSERYALRAPEPFAPEEYEIWETGAPVLKDCLAAFDCRVVSRHEAGDHVIMVAEVLKFRAAAGRPLLYFARRYATGPEIEE</sequence>
<evidence type="ECO:0000259" key="2">
    <source>
        <dbReference type="SMART" id="SM00903"/>
    </source>
</evidence>